<gene>
    <name evidence="1" type="ORF">M23134_04989</name>
</gene>
<proteinExistence type="predicted"/>
<evidence type="ECO:0000313" key="2">
    <source>
        <dbReference type="Proteomes" id="UP000004095"/>
    </source>
</evidence>
<dbReference type="RefSeq" id="WP_002703878.1">
    <property type="nucleotide sequence ID" value="NZ_AAWS01000058.1"/>
</dbReference>
<dbReference type="eggNOG" id="ENOG5033K7K">
    <property type="taxonomic scope" value="Bacteria"/>
</dbReference>
<dbReference type="Pfam" id="PF12559">
    <property type="entry name" value="Inhibitor_I10"/>
    <property type="match status" value="1"/>
</dbReference>
<dbReference type="Proteomes" id="UP000004095">
    <property type="component" value="Unassembled WGS sequence"/>
</dbReference>
<accession>A1ZXI2</accession>
<comment type="caution">
    <text evidence="1">The sequence shown here is derived from an EMBL/GenBank/DDBJ whole genome shotgun (WGS) entry which is preliminary data.</text>
</comment>
<evidence type="ECO:0000313" key="1">
    <source>
        <dbReference type="EMBL" id="EAY24950.1"/>
    </source>
</evidence>
<reference evidence="1 2" key="1">
    <citation type="submission" date="2007-01" db="EMBL/GenBank/DDBJ databases">
        <authorList>
            <person name="Haygood M."/>
            <person name="Podell S."/>
            <person name="Anderson C."/>
            <person name="Hopkinson B."/>
            <person name="Roe K."/>
            <person name="Barbeau K."/>
            <person name="Gaasterland T."/>
            <person name="Ferriera S."/>
            <person name="Johnson J."/>
            <person name="Kravitz S."/>
            <person name="Beeson K."/>
            <person name="Sutton G."/>
            <person name="Rogers Y.-H."/>
            <person name="Friedman R."/>
            <person name="Frazier M."/>
            <person name="Venter J.C."/>
        </authorList>
    </citation>
    <scope>NUCLEOTIDE SEQUENCE [LARGE SCALE GENOMIC DNA]</scope>
    <source>
        <strain evidence="1 2">ATCC 23134</strain>
    </source>
</reference>
<keyword evidence="2" id="KW-1185">Reference proteome</keyword>
<dbReference type="InterPro" id="IPR022217">
    <property type="entry name" value="Prot_inh_I10_marinostatin"/>
</dbReference>
<dbReference type="EMBL" id="AAWS01000058">
    <property type="protein sequence ID" value="EAY24950.1"/>
    <property type="molecule type" value="Genomic_DNA"/>
</dbReference>
<dbReference type="NCBIfam" id="NF033738">
    <property type="entry name" value="microvirid_RiPP"/>
    <property type="match status" value="1"/>
</dbReference>
<name>A1ZXI2_MICM2</name>
<protein>
    <submittedName>
        <fullName evidence="1">Conserved domain protein</fullName>
    </submittedName>
</protein>
<dbReference type="OrthoDB" id="678197at2"/>
<organism evidence="1 2">
    <name type="scientific">Microscilla marina ATCC 23134</name>
    <dbReference type="NCBI Taxonomy" id="313606"/>
    <lineage>
        <taxon>Bacteria</taxon>
        <taxon>Pseudomonadati</taxon>
        <taxon>Bacteroidota</taxon>
        <taxon>Cytophagia</taxon>
        <taxon>Cytophagales</taxon>
        <taxon>Microscillaceae</taxon>
        <taxon>Microscilla</taxon>
    </lineage>
</organism>
<sequence length="56" mass="6527">MKKNVKKPFFAKFLENQVKEESLTNAKGGTCIQTRKYPSDSDEYVTMKYPSDNDEF</sequence>
<dbReference type="AlphaFoldDB" id="A1ZXI2"/>